<keyword evidence="2" id="KW-1185">Reference proteome</keyword>
<dbReference type="RefSeq" id="WP_343894385.1">
    <property type="nucleotide sequence ID" value="NZ_BAAAFZ010000011.1"/>
</dbReference>
<name>A0ABN1EVP8_9PROT</name>
<accession>A0ABN1EVP8</accession>
<dbReference type="EMBL" id="BAAAFZ010000011">
    <property type="protein sequence ID" value="GAA0575778.1"/>
    <property type="molecule type" value="Genomic_DNA"/>
</dbReference>
<protein>
    <recommendedName>
        <fullName evidence="3">DNA-binding protein</fullName>
    </recommendedName>
</protein>
<evidence type="ECO:0000313" key="1">
    <source>
        <dbReference type="EMBL" id="GAA0575778.1"/>
    </source>
</evidence>
<proteinExistence type="predicted"/>
<comment type="caution">
    <text evidence="1">The sequence shown here is derived from an EMBL/GenBank/DDBJ whole genome shotgun (WGS) entry which is preliminary data.</text>
</comment>
<organism evidence="1 2">
    <name type="scientific">Craurococcus roseus</name>
    <dbReference type="NCBI Taxonomy" id="77585"/>
    <lineage>
        <taxon>Bacteria</taxon>
        <taxon>Pseudomonadati</taxon>
        <taxon>Pseudomonadota</taxon>
        <taxon>Alphaproteobacteria</taxon>
        <taxon>Acetobacterales</taxon>
        <taxon>Acetobacteraceae</taxon>
        <taxon>Craurococcus</taxon>
    </lineage>
</organism>
<gene>
    <name evidence="1" type="ORF">GCM10009416_13090</name>
</gene>
<sequence length="88" mass="9949">MAGSPASRRPVINGWTPRGLPLTATALYVGLGKSTWLELVEKGDAPEGVFLTPGRKVWLREDLDAWLDERAAREQNRKRTNTWEDFEP</sequence>
<reference evidence="1 2" key="1">
    <citation type="journal article" date="2019" name="Int. J. Syst. Evol. Microbiol.">
        <title>The Global Catalogue of Microorganisms (GCM) 10K type strain sequencing project: providing services to taxonomists for standard genome sequencing and annotation.</title>
        <authorList>
            <consortium name="The Broad Institute Genomics Platform"/>
            <consortium name="The Broad Institute Genome Sequencing Center for Infectious Disease"/>
            <person name="Wu L."/>
            <person name="Ma J."/>
        </authorList>
    </citation>
    <scope>NUCLEOTIDE SEQUENCE [LARGE SCALE GENOMIC DNA]</scope>
    <source>
        <strain evidence="1 2">JCM 9933</strain>
    </source>
</reference>
<evidence type="ECO:0000313" key="2">
    <source>
        <dbReference type="Proteomes" id="UP001501588"/>
    </source>
</evidence>
<evidence type="ECO:0008006" key="3">
    <source>
        <dbReference type="Google" id="ProtNLM"/>
    </source>
</evidence>
<dbReference type="Proteomes" id="UP001501588">
    <property type="component" value="Unassembled WGS sequence"/>
</dbReference>